<accession>A0A090IFA3</accession>
<dbReference type="Proteomes" id="UP000182660">
    <property type="component" value="Unassembled WGS sequence"/>
</dbReference>
<evidence type="ECO:0000313" key="3">
    <source>
        <dbReference type="EMBL" id="SGY89835.1"/>
    </source>
</evidence>
<dbReference type="OrthoDB" id="9812842at2"/>
<evidence type="ECO:0000259" key="1">
    <source>
        <dbReference type="Pfam" id="PF22818"/>
    </source>
</evidence>
<sequence length="151" mass="16478">MTELVKVNATILSTELLNTDNLNTDSVESLGNTVALTLHIPTDLDYFKGHFDQAPILAGVVQLHWAAEYAKQYLNMGTADVMNIQVLKFQEMILPGQNVVLTLTKKSAEKVLFSYQSTTSNGDIKSHSSGRLIFAETVAVYSAEKNTVGGL</sequence>
<dbReference type="SUPFAM" id="SSF54637">
    <property type="entry name" value="Thioesterase/thiol ester dehydrase-isomerase"/>
    <property type="match status" value="1"/>
</dbReference>
<organism evidence="3 5">
    <name type="scientific">Moritella viscosa</name>
    <dbReference type="NCBI Taxonomy" id="80854"/>
    <lineage>
        <taxon>Bacteria</taxon>
        <taxon>Pseudomonadati</taxon>
        <taxon>Pseudomonadota</taxon>
        <taxon>Gammaproteobacteria</taxon>
        <taxon>Alteromonadales</taxon>
        <taxon>Moritellaceae</taxon>
        <taxon>Moritella</taxon>
    </lineage>
</organism>
<dbReference type="HOGENOM" id="CLU_1729317_0_0_6"/>
<dbReference type="InterPro" id="IPR029069">
    <property type="entry name" value="HotDog_dom_sf"/>
</dbReference>
<reference evidence="2 4" key="2">
    <citation type="submission" date="2016-11" db="EMBL/GenBank/DDBJ databases">
        <authorList>
            <person name="Klemetsen T."/>
        </authorList>
    </citation>
    <scope>NUCLEOTIDE SEQUENCE [LARGE SCALE GENOMIC DNA]</scope>
    <source>
        <strain evidence="2">MT 2528</strain>
    </source>
</reference>
<dbReference type="Gene3D" id="3.10.129.10">
    <property type="entry name" value="Hotdog Thioesterase"/>
    <property type="match status" value="1"/>
</dbReference>
<dbReference type="Proteomes" id="UP000183794">
    <property type="component" value="Unassembled WGS sequence"/>
</dbReference>
<feature type="domain" description="ApeI dehydratase-like" evidence="1">
    <location>
        <begin position="31"/>
        <end position="120"/>
    </location>
</feature>
<dbReference type="InterPro" id="IPR054545">
    <property type="entry name" value="ApeI-like"/>
</dbReference>
<dbReference type="KEGG" id="mvs:MVIS_1492"/>
<evidence type="ECO:0000313" key="5">
    <source>
        <dbReference type="Proteomes" id="UP000183794"/>
    </source>
</evidence>
<dbReference type="STRING" id="80854.MVIS_1492"/>
<dbReference type="RefSeq" id="WP_045109811.1">
    <property type="nucleotide sequence ID" value="NZ_CAWQZC010000046.1"/>
</dbReference>
<dbReference type="PATRIC" id="fig|80854.5.peg.1584"/>
<gene>
    <name evidence="2" type="ORF">MT2528_1071</name>
    <name evidence="3" type="ORF">NVI5450_1042</name>
</gene>
<evidence type="ECO:0000313" key="2">
    <source>
        <dbReference type="EMBL" id="SGY86594.1"/>
    </source>
</evidence>
<protein>
    <submittedName>
        <fullName evidence="2 3">Orphan protein</fullName>
    </submittedName>
</protein>
<reference evidence="3 5" key="1">
    <citation type="submission" date="2016-11" db="EMBL/GenBank/DDBJ databases">
        <authorList>
            <person name="Jaros S."/>
            <person name="Januszkiewicz K."/>
            <person name="Wedrychowicz H."/>
        </authorList>
    </citation>
    <scope>NUCLEOTIDE SEQUENCE [LARGE SCALE GENOMIC DNA]</scope>
    <source>
        <strain evidence="3">NVI 5450</strain>
    </source>
</reference>
<name>A0A090IFA3_9GAMM</name>
<evidence type="ECO:0000313" key="4">
    <source>
        <dbReference type="Proteomes" id="UP000182660"/>
    </source>
</evidence>
<dbReference type="EMBL" id="FPLD01000036">
    <property type="protein sequence ID" value="SGY89835.1"/>
    <property type="molecule type" value="Genomic_DNA"/>
</dbReference>
<keyword evidence="4" id="KW-1185">Reference proteome</keyword>
<dbReference type="EMBL" id="FPLJ01000031">
    <property type="protein sequence ID" value="SGY86594.1"/>
    <property type="molecule type" value="Genomic_DNA"/>
</dbReference>
<dbReference type="GeneID" id="61294805"/>
<dbReference type="AlphaFoldDB" id="A0A090IFA3"/>
<dbReference type="Pfam" id="PF22818">
    <property type="entry name" value="ApeI-like"/>
    <property type="match status" value="1"/>
</dbReference>
<proteinExistence type="predicted"/>